<evidence type="ECO:0000256" key="2">
    <source>
        <dbReference type="SAM" id="Phobius"/>
    </source>
</evidence>
<dbReference type="AlphaFoldDB" id="B9XK23"/>
<evidence type="ECO:0000256" key="1">
    <source>
        <dbReference type="SAM" id="MobiDB-lite"/>
    </source>
</evidence>
<keyword evidence="6" id="KW-1185">Reference proteome</keyword>
<proteinExistence type="predicted"/>
<feature type="domain" description="DUF6249" evidence="4">
    <location>
        <begin position="83"/>
        <end position="192"/>
    </location>
</feature>
<evidence type="ECO:0000313" key="5">
    <source>
        <dbReference type="EMBL" id="EEF59846.1"/>
    </source>
</evidence>
<keyword evidence="3" id="KW-0732">Signal</keyword>
<feature type="transmembrane region" description="Helical" evidence="2">
    <location>
        <begin position="170"/>
        <end position="188"/>
    </location>
</feature>
<feature type="chain" id="PRO_5002894428" description="DUF6249 domain-containing protein" evidence="3">
    <location>
        <begin position="25"/>
        <end position="201"/>
    </location>
</feature>
<comment type="caution">
    <text evidence="5">The sequence shown here is derived from an EMBL/GenBank/DDBJ whole genome shotgun (WGS) entry which is preliminary data.</text>
</comment>
<keyword evidence="2" id="KW-0472">Membrane</keyword>
<name>B9XK23_PEDPL</name>
<gene>
    <name evidence="5" type="ORF">Cflav_PD2853</name>
</gene>
<keyword evidence="2" id="KW-1133">Transmembrane helix</keyword>
<evidence type="ECO:0000313" key="6">
    <source>
        <dbReference type="Proteomes" id="UP000003688"/>
    </source>
</evidence>
<evidence type="ECO:0000256" key="3">
    <source>
        <dbReference type="SAM" id="SignalP"/>
    </source>
</evidence>
<sequence length="201" mass="22499" precursor="true">MKYIGKMLAMALLIWAGTVVPLCAETNDSDENSSNNAVVVPPAPQPLQNPRSQEDRQIHETRPTYVVRPLITYELKLILVPIVIVTVVFASIVGVCAIFFSFLHRRNQMLHQTVRMMVEKGVAIPPELLTKPERKVPQRIQNDFRKGWILIGVGFGLICLAMFGDHGPSEMGVVGFVPLFLGVAFLMVSRMERKNKESIES</sequence>
<keyword evidence="2" id="KW-0812">Transmembrane</keyword>
<feature type="signal peptide" evidence="3">
    <location>
        <begin position="1"/>
        <end position="24"/>
    </location>
</feature>
<feature type="region of interest" description="Disordered" evidence="1">
    <location>
        <begin position="28"/>
        <end position="58"/>
    </location>
</feature>
<dbReference type="EMBL" id="ABOX02000023">
    <property type="protein sequence ID" value="EEF59846.1"/>
    <property type="molecule type" value="Genomic_DNA"/>
</dbReference>
<dbReference type="Pfam" id="PF19762">
    <property type="entry name" value="DUF6249"/>
    <property type="match status" value="1"/>
</dbReference>
<reference evidence="5 6" key="1">
    <citation type="journal article" date="2011" name="J. Bacteriol.">
        <title>Genome sequence of 'Pedosphaera parvula' Ellin514, an aerobic Verrucomicrobial isolate from pasture soil.</title>
        <authorList>
            <person name="Kant R."/>
            <person name="van Passel M.W."/>
            <person name="Sangwan P."/>
            <person name="Palva A."/>
            <person name="Lucas S."/>
            <person name="Copeland A."/>
            <person name="Lapidus A."/>
            <person name="Glavina Del Rio T."/>
            <person name="Dalin E."/>
            <person name="Tice H."/>
            <person name="Bruce D."/>
            <person name="Goodwin L."/>
            <person name="Pitluck S."/>
            <person name="Chertkov O."/>
            <person name="Larimer F.W."/>
            <person name="Land M.L."/>
            <person name="Hauser L."/>
            <person name="Brettin T.S."/>
            <person name="Detter J.C."/>
            <person name="Han S."/>
            <person name="de Vos W.M."/>
            <person name="Janssen P.H."/>
            <person name="Smidt H."/>
        </authorList>
    </citation>
    <scope>NUCLEOTIDE SEQUENCE [LARGE SCALE GENOMIC DNA]</scope>
    <source>
        <strain evidence="5 6">Ellin514</strain>
    </source>
</reference>
<dbReference type="Proteomes" id="UP000003688">
    <property type="component" value="Unassembled WGS sequence"/>
</dbReference>
<organism evidence="5 6">
    <name type="scientific">Pedosphaera parvula (strain Ellin514)</name>
    <dbReference type="NCBI Taxonomy" id="320771"/>
    <lineage>
        <taxon>Bacteria</taxon>
        <taxon>Pseudomonadati</taxon>
        <taxon>Verrucomicrobiota</taxon>
        <taxon>Pedosphaerae</taxon>
        <taxon>Pedosphaerales</taxon>
        <taxon>Pedosphaeraceae</taxon>
        <taxon>Pedosphaera</taxon>
    </lineage>
</organism>
<dbReference type="OrthoDB" id="5519718at2"/>
<dbReference type="RefSeq" id="WP_007416166.1">
    <property type="nucleotide sequence ID" value="NZ_ABOX02000023.1"/>
</dbReference>
<accession>B9XK23</accession>
<evidence type="ECO:0000259" key="4">
    <source>
        <dbReference type="Pfam" id="PF19762"/>
    </source>
</evidence>
<protein>
    <recommendedName>
        <fullName evidence="4">DUF6249 domain-containing protein</fullName>
    </recommendedName>
</protein>
<feature type="transmembrane region" description="Helical" evidence="2">
    <location>
        <begin position="147"/>
        <end position="164"/>
    </location>
</feature>
<dbReference type="STRING" id="320771.Cflav_PD2853"/>
<dbReference type="InterPro" id="IPR046216">
    <property type="entry name" value="DUF6249"/>
</dbReference>
<feature type="transmembrane region" description="Helical" evidence="2">
    <location>
        <begin position="78"/>
        <end position="103"/>
    </location>
</feature>